<dbReference type="PANTHER" id="PTHR43181:SF1">
    <property type="entry name" value="2-C-METHYL-D-ERYTHRITOL 2,4-CYCLODIPHOSPHATE SYNTHASE, CHLOROPLASTIC"/>
    <property type="match status" value="1"/>
</dbReference>
<keyword evidence="6 7" id="KW-0456">Lyase</keyword>
<dbReference type="SUPFAM" id="SSF69765">
    <property type="entry name" value="IpsF-like"/>
    <property type="match status" value="1"/>
</dbReference>
<dbReference type="EC" id="4.6.1.12" evidence="3 7"/>
<feature type="binding site" evidence="7">
    <location>
        <begin position="235"/>
        <end position="237"/>
    </location>
    <ligand>
        <name>4-CDP-2-C-methyl-D-erythritol 2-phosphate</name>
        <dbReference type="ChEBI" id="CHEBI:57919"/>
    </ligand>
</feature>
<comment type="similarity">
    <text evidence="7">Belongs to the IspF family.</text>
</comment>
<dbReference type="EMBL" id="FQXN01000002">
    <property type="protein sequence ID" value="SHH30249.1"/>
    <property type="molecule type" value="Genomic_DNA"/>
</dbReference>
<dbReference type="Gene3D" id="3.30.1330.50">
    <property type="entry name" value="2-C-methyl-D-erythritol 2,4-cyclodiphosphate synthase"/>
    <property type="match status" value="1"/>
</dbReference>
<feature type="binding site" evidence="7">
    <location>
        <begin position="213"/>
        <end position="214"/>
    </location>
    <ligand>
        <name>4-CDP-2-C-methyl-D-erythritol 2-phosphate</name>
        <dbReference type="ChEBI" id="CHEBI:57919"/>
    </ligand>
</feature>
<dbReference type="PROSITE" id="PS01350">
    <property type="entry name" value="ISPF"/>
    <property type="match status" value="1"/>
</dbReference>
<protein>
    <recommendedName>
        <fullName evidence="3 7">2-C-methyl-D-erythritol 2,4-cyclodiphosphate synthase</fullName>
        <shortName evidence="7">MECDP-synthase</shortName>
        <shortName evidence="7">MECPP-synthase</shortName>
        <shortName evidence="7">MECPS</shortName>
        <ecNumber evidence="3 7">4.6.1.12</ecNumber>
    </recommendedName>
</protein>
<sequence length="331" mass="37583">MRITKINEKNYKECVTLIYREKKEYFDFLFKNPIKIIEKAVSRSIPPFLPENSIVFEDNKGNVLGVLLFAPKSAFRHGYEKWFKVLGFKVFGTGLKLSSIIGQILINFTVDDVYMISVSGKSLDVEYELLYHFITSHEFSRIIADVPKSILEKYRIFGFVESQVFNDRIVRMHKKMSYKTASGIGWDTHPLVKDRKLVLGGIEIPYDFGLKGHSDADVLVHSIIDSLIGVSLKMDIGKVFPEDKVPEGMSSMKMLEEVLRMIKSKGYFPTSIDCVIISKYKLGQFREDIANNLSDTLSCPVSLKFKTGNEVYPESKGLGITSICVSNLIVI</sequence>
<evidence type="ECO:0000259" key="8">
    <source>
        <dbReference type="Pfam" id="PF02542"/>
    </source>
</evidence>
<feature type="binding site" evidence="7">
    <location>
        <position position="316"/>
    </location>
    <ligand>
        <name>4-CDP-2-C-methyl-D-erythritol 2-phosphate</name>
        <dbReference type="ChEBI" id="CHEBI:57919"/>
    </ligand>
</feature>
<comment type="caution">
    <text evidence="7">Lacks conserved residue(s) required for the propagation of feature annotation.</text>
</comment>
<gene>
    <name evidence="7" type="primary">ispF</name>
    <name evidence="9" type="ORF">SAMN02745199_0645</name>
</gene>
<comment type="catalytic activity">
    <reaction evidence="1 7">
        <text>4-CDP-2-C-methyl-D-erythritol 2-phosphate = 2-C-methyl-D-erythritol 2,4-cyclic diphosphate + CMP</text>
        <dbReference type="Rhea" id="RHEA:23864"/>
        <dbReference type="ChEBI" id="CHEBI:57919"/>
        <dbReference type="ChEBI" id="CHEBI:58483"/>
        <dbReference type="ChEBI" id="CHEBI:60377"/>
        <dbReference type="EC" id="4.6.1.12"/>
    </reaction>
</comment>
<evidence type="ECO:0000256" key="5">
    <source>
        <dbReference type="ARBA" id="ARBA00023229"/>
    </source>
</evidence>
<keyword evidence="5 7" id="KW-0414">Isoprene biosynthesis</keyword>
<dbReference type="OrthoDB" id="9804336at2"/>
<keyword evidence="10" id="KW-1185">Reference proteome</keyword>
<organism evidence="9 10">
    <name type="scientific">Thermosipho atlanticus DSM 15807</name>
    <dbReference type="NCBI Taxonomy" id="1123380"/>
    <lineage>
        <taxon>Bacteria</taxon>
        <taxon>Thermotogati</taxon>
        <taxon>Thermotogota</taxon>
        <taxon>Thermotogae</taxon>
        <taxon>Thermotogales</taxon>
        <taxon>Fervidobacteriaceae</taxon>
        <taxon>Thermosipho</taxon>
    </lineage>
</organism>
<dbReference type="STRING" id="1123380.SAMN02745199_0645"/>
<dbReference type="GO" id="GO:0046872">
    <property type="term" value="F:metal ion binding"/>
    <property type="evidence" value="ECO:0007669"/>
    <property type="project" value="UniProtKB-KW"/>
</dbReference>
<evidence type="ECO:0000256" key="7">
    <source>
        <dbReference type="HAMAP-Rule" id="MF_00107"/>
    </source>
</evidence>
<dbReference type="GO" id="GO:0016114">
    <property type="term" value="P:terpenoid biosynthetic process"/>
    <property type="evidence" value="ECO:0007669"/>
    <property type="project" value="InterPro"/>
</dbReference>
<name>A0A1M5RVP5_9BACT</name>
<accession>A0A1M5RVP5</accession>
<feature type="binding site" evidence="7">
    <location>
        <position position="221"/>
    </location>
    <ligand>
        <name>a divalent metal cation</name>
        <dbReference type="ChEBI" id="CHEBI:60240"/>
    </ligand>
</feature>
<dbReference type="Proteomes" id="UP000242592">
    <property type="component" value="Unassembled WGS sequence"/>
</dbReference>
<dbReference type="GO" id="GO:0008685">
    <property type="term" value="F:2-C-methyl-D-erythritol 2,4-cyclodiphosphate synthase activity"/>
    <property type="evidence" value="ECO:0007669"/>
    <property type="project" value="UniProtKB-UniRule"/>
</dbReference>
<feature type="site" description="Transition state stabilizer" evidence="7">
    <location>
        <position position="307"/>
    </location>
</feature>
<feature type="binding site" evidence="7">
    <location>
        <begin position="187"/>
        <end position="189"/>
    </location>
    <ligand>
        <name>4-CDP-2-C-methyl-D-erythritol 2-phosphate</name>
        <dbReference type="ChEBI" id="CHEBI:57919"/>
    </ligand>
</feature>
<dbReference type="PANTHER" id="PTHR43181">
    <property type="entry name" value="2-C-METHYL-D-ERYTHRITOL 2,4-CYCLODIPHOSPHATE SYNTHASE, CHLOROPLASTIC"/>
    <property type="match status" value="1"/>
</dbReference>
<dbReference type="GO" id="GO:0019288">
    <property type="term" value="P:isopentenyl diphosphate biosynthetic process, methylerythritol 4-phosphate pathway"/>
    <property type="evidence" value="ECO:0007669"/>
    <property type="project" value="UniProtKB-UniRule"/>
</dbReference>
<comment type="cofactor">
    <cofactor evidence="7">
        <name>a divalent metal cation</name>
        <dbReference type="ChEBI" id="CHEBI:60240"/>
    </cofactor>
    <text evidence="7">Binds 1 divalent metal cation per subunit.</text>
</comment>
<feature type="site" description="Transition state stabilizer" evidence="7">
    <location>
        <position position="213"/>
    </location>
</feature>
<comment type="subunit">
    <text evidence="7">Homotrimer.</text>
</comment>
<proteinExistence type="inferred from homology"/>
<dbReference type="AlphaFoldDB" id="A0A1M5RVP5"/>
<comment type="function">
    <text evidence="7">Involved in the biosynthesis of isopentenyl diphosphate (IPP) and dimethylallyl diphosphate (DMAPP), two major building blocks of isoprenoid compounds. Catalyzes the conversion of 4-diphosphocytidyl-2-C-methyl-D-erythritol 2-phosphate (CDP-ME2P) to 2-C-methyl-D-erythritol 2,4-cyclodiphosphate (ME-CPP) with a corresponding release of cytidine 5-monophosphate (CMP).</text>
</comment>
<feature type="binding site" evidence="7">
    <location>
        <position position="187"/>
    </location>
    <ligand>
        <name>a divalent metal cation</name>
        <dbReference type="ChEBI" id="CHEBI:60240"/>
    </ligand>
</feature>
<evidence type="ECO:0000313" key="9">
    <source>
        <dbReference type="EMBL" id="SHH30249.1"/>
    </source>
</evidence>
<dbReference type="HAMAP" id="MF_00107">
    <property type="entry name" value="IspF"/>
    <property type="match status" value="1"/>
</dbReference>
<feature type="binding site" evidence="7">
    <location>
        <position position="189"/>
    </location>
    <ligand>
        <name>a divalent metal cation</name>
        <dbReference type="ChEBI" id="CHEBI:60240"/>
    </ligand>
</feature>
<reference evidence="10" key="1">
    <citation type="submission" date="2016-11" db="EMBL/GenBank/DDBJ databases">
        <authorList>
            <person name="Varghese N."/>
            <person name="Submissions S."/>
        </authorList>
    </citation>
    <scope>NUCLEOTIDE SEQUENCE [LARGE SCALE GENOMIC DNA]</scope>
    <source>
        <strain evidence="10">DSM 15807</strain>
    </source>
</reference>
<dbReference type="InterPro" id="IPR020555">
    <property type="entry name" value="MECDP_synthase_CS"/>
</dbReference>
<dbReference type="InterPro" id="IPR003526">
    <property type="entry name" value="MECDP_synthase"/>
</dbReference>
<dbReference type="InterPro" id="IPR036571">
    <property type="entry name" value="MECDP_synthase_sf"/>
</dbReference>
<comment type="pathway">
    <text evidence="2 7">Isoprenoid biosynthesis; isopentenyl diphosphate biosynthesis via DXP pathway; isopentenyl diphosphate from 1-deoxy-D-xylulose 5-phosphate: step 4/6.</text>
</comment>
<dbReference type="CDD" id="cd00554">
    <property type="entry name" value="MECDP_synthase"/>
    <property type="match status" value="1"/>
</dbReference>
<dbReference type="Pfam" id="PF02542">
    <property type="entry name" value="YgbB"/>
    <property type="match status" value="1"/>
</dbReference>
<evidence type="ECO:0000313" key="10">
    <source>
        <dbReference type="Proteomes" id="UP000242592"/>
    </source>
</evidence>
<evidence type="ECO:0000256" key="3">
    <source>
        <dbReference type="ARBA" id="ARBA00012579"/>
    </source>
</evidence>
<evidence type="ECO:0000256" key="4">
    <source>
        <dbReference type="ARBA" id="ARBA00022723"/>
    </source>
</evidence>
<evidence type="ECO:0000256" key="2">
    <source>
        <dbReference type="ARBA" id="ARBA00004709"/>
    </source>
</evidence>
<feature type="domain" description="2-C-methyl-D-erythritol 2,4-cyclodiphosphate synthase" evidence="8">
    <location>
        <begin position="182"/>
        <end position="327"/>
    </location>
</feature>
<evidence type="ECO:0000256" key="6">
    <source>
        <dbReference type="ARBA" id="ARBA00023239"/>
    </source>
</evidence>
<evidence type="ECO:0000256" key="1">
    <source>
        <dbReference type="ARBA" id="ARBA00000200"/>
    </source>
</evidence>
<dbReference type="UniPathway" id="UPA00056">
    <property type="reaction ID" value="UER00095"/>
</dbReference>
<keyword evidence="4 7" id="KW-0479">Metal-binding</keyword>